<organism evidence="1 2">
    <name type="scientific">Propionibacterium cyclohexanicum</name>
    <dbReference type="NCBI Taxonomy" id="64702"/>
    <lineage>
        <taxon>Bacteria</taxon>
        <taxon>Bacillati</taxon>
        <taxon>Actinomycetota</taxon>
        <taxon>Actinomycetes</taxon>
        <taxon>Propionibacteriales</taxon>
        <taxon>Propionibacteriaceae</taxon>
        <taxon>Propionibacterium</taxon>
    </lineage>
</organism>
<reference evidence="1 2" key="1">
    <citation type="submission" date="2016-10" db="EMBL/GenBank/DDBJ databases">
        <authorList>
            <person name="de Groot N.N."/>
        </authorList>
    </citation>
    <scope>NUCLEOTIDE SEQUENCE [LARGE SCALE GENOMIC DNA]</scope>
    <source>
        <strain evidence="1 2">DSM 16859</strain>
    </source>
</reference>
<evidence type="ECO:0008006" key="3">
    <source>
        <dbReference type="Google" id="ProtNLM"/>
    </source>
</evidence>
<name>A0A1H9UA58_9ACTN</name>
<gene>
    <name evidence="1" type="ORF">SAMN05443377_1513</name>
</gene>
<accession>A0A1H9UA58</accession>
<dbReference type="EMBL" id="FOGZ01000051">
    <property type="protein sequence ID" value="SES05973.1"/>
    <property type="molecule type" value="Genomic_DNA"/>
</dbReference>
<protein>
    <recommendedName>
        <fullName evidence="3">Helix-turn-helix domain-containing protein</fullName>
    </recommendedName>
</protein>
<dbReference type="Proteomes" id="UP000198815">
    <property type="component" value="Unassembled WGS sequence"/>
</dbReference>
<sequence>MGSLHEALVNFPRKAQTLVTRWNRGVFRDARRAAAPRIEDSRGPVVRTIETVQTLLTACEIDRLVGDYLSGTRIDQLAGRYGVHRATVFAHLRRRNVPRRPVGLDEAEAADAVRLYRTGMSIRAVARQIGADRKCVRSALEADGSKTRSK</sequence>
<proteinExistence type="predicted"/>
<keyword evidence="2" id="KW-1185">Reference proteome</keyword>
<dbReference type="Gene3D" id="1.10.10.60">
    <property type="entry name" value="Homeodomain-like"/>
    <property type="match status" value="2"/>
</dbReference>
<evidence type="ECO:0000313" key="2">
    <source>
        <dbReference type="Proteomes" id="UP000198815"/>
    </source>
</evidence>
<dbReference type="AlphaFoldDB" id="A0A1H9UA58"/>
<evidence type="ECO:0000313" key="1">
    <source>
        <dbReference type="EMBL" id="SES05973.1"/>
    </source>
</evidence>